<dbReference type="EMBL" id="CP051008">
    <property type="protein sequence ID" value="QNT98283.1"/>
    <property type="molecule type" value="Genomic_DNA"/>
</dbReference>
<geneLocation type="plasmid" evidence="2 3">
    <name>pSGRIFU2</name>
</geneLocation>
<dbReference type="KEGG" id="sgf:HEP81_08051"/>
<accession>A0A7H1QDA3</accession>
<reference evidence="2 3" key="1">
    <citation type="submission" date="2020-04" db="EMBL/GenBank/DDBJ databases">
        <title>Characterization and engineering of Streptomyces griseofuscus DSM40191 as a potential heterologous host for expression of BGCs.</title>
        <authorList>
            <person name="Gren T."/>
            <person name="Whitford C.M."/>
            <person name="Mohite O.S."/>
            <person name="Joergensen T.S."/>
            <person name="Nielsen J.B."/>
            <person name="Lee S.Y."/>
            <person name="Weber T."/>
        </authorList>
    </citation>
    <scope>NUCLEOTIDE SEQUENCE [LARGE SCALE GENOMIC DNA]</scope>
    <source>
        <strain evidence="2 3">DSM 40191</strain>
        <plasmid evidence="2 3">pSGRIFU2</plasmid>
    </source>
</reference>
<evidence type="ECO:0000313" key="2">
    <source>
        <dbReference type="EMBL" id="QNT98283.1"/>
    </source>
</evidence>
<keyword evidence="2" id="KW-0614">Plasmid</keyword>
<evidence type="ECO:0000313" key="1">
    <source>
        <dbReference type="EMBL" id="QNT98279.1"/>
    </source>
</evidence>
<sequence>MILFAGLRPARFPPAGTVCTDLTHPARNAKRRRIPREDAAPLTSGLPGYAVRRVGTAVR</sequence>
<gene>
    <name evidence="1" type="ORF">HEP81_08051</name>
    <name evidence="2" type="ORF">HEP81_08055</name>
</gene>
<protein>
    <submittedName>
        <fullName evidence="2">Uncharacterized protein</fullName>
    </submittedName>
</protein>
<organism evidence="2 3">
    <name type="scientific">Streptomyces griseofuscus</name>
    <dbReference type="NCBI Taxonomy" id="146922"/>
    <lineage>
        <taxon>Bacteria</taxon>
        <taxon>Bacillati</taxon>
        <taxon>Actinomycetota</taxon>
        <taxon>Actinomycetes</taxon>
        <taxon>Kitasatosporales</taxon>
        <taxon>Streptomycetaceae</taxon>
        <taxon>Streptomyces</taxon>
    </lineage>
</organism>
<dbReference type="EMBL" id="CP051008">
    <property type="protein sequence ID" value="QNT98279.1"/>
    <property type="molecule type" value="Genomic_DNA"/>
</dbReference>
<dbReference type="Proteomes" id="UP000516422">
    <property type="component" value="Plasmid pSGRIFU2"/>
</dbReference>
<name>A0A7H1QDA3_9ACTN</name>
<dbReference type="KEGG" id="sgf:HEP81_08055"/>
<evidence type="ECO:0000313" key="3">
    <source>
        <dbReference type="Proteomes" id="UP000516422"/>
    </source>
</evidence>
<dbReference type="AlphaFoldDB" id="A0A7H1QDA3"/>
<proteinExistence type="predicted"/>